<dbReference type="GO" id="GO:0000781">
    <property type="term" value="C:chromosome, telomeric region"/>
    <property type="evidence" value="ECO:0007669"/>
    <property type="project" value="UniProtKB-SubCell"/>
</dbReference>
<dbReference type="GO" id="GO:0043047">
    <property type="term" value="F:single-stranded telomeric DNA binding"/>
    <property type="evidence" value="ECO:0007669"/>
    <property type="project" value="InterPro"/>
</dbReference>
<feature type="compositionally biased region" description="Low complexity" evidence="8">
    <location>
        <begin position="442"/>
        <end position="455"/>
    </location>
</feature>
<comment type="subcellular location">
    <subcellularLocation>
        <location evidence="2">Chromosome</location>
        <location evidence="2">Telomere</location>
    </subcellularLocation>
    <subcellularLocation>
        <location evidence="1">Nucleus</location>
    </subcellularLocation>
</comment>
<keyword evidence="6" id="KW-0238">DNA-binding</keyword>
<feature type="region of interest" description="Disordered" evidence="8">
    <location>
        <begin position="1"/>
        <end position="42"/>
    </location>
</feature>
<evidence type="ECO:0000256" key="8">
    <source>
        <dbReference type="SAM" id="MobiDB-lite"/>
    </source>
</evidence>
<feature type="region of interest" description="Disordered" evidence="8">
    <location>
        <begin position="442"/>
        <end position="474"/>
    </location>
</feature>
<feature type="compositionally biased region" description="Low complexity" evidence="8">
    <location>
        <begin position="254"/>
        <end position="287"/>
    </location>
</feature>
<feature type="compositionally biased region" description="Low complexity" evidence="8">
    <location>
        <begin position="294"/>
        <end position="311"/>
    </location>
</feature>
<keyword evidence="7" id="KW-0539">Nucleus</keyword>
<comment type="similarity">
    <text evidence="3">Belongs to the telombin family.</text>
</comment>
<dbReference type="RefSeq" id="XP_025360766.1">
    <property type="nucleotide sequence ID" value="XM_025508876.1"/>
</dbReference>
<feature type="compositionally biased region" description="Low complexity" evidence="8">
    <location>
        <begin position="355"/>
        <end position="377"/>
    </location>
</feature>
<feature type="compositionally biased region" description="Low complexity" evidence="8">
    <location>
        <begin position="1004"/>
        <end position="1015"/>
    </location>
</feature>
<evidence type="ECO:0000256" key="6">
    <source>
        <dbReference type="ARBA" id="ARBA00023125"/>
    </source>
</evidence>
<evidence type="ECO:0000313" key="11">
    <source>
        <dbReference type="Proteomes" id="UP000245884"/>
    </source>
</evidence>
<evidence type="ECO:0000256" key="3">
    <source>
        <dbReference type="ARBA" id="ARBA00008442"/>
    </source>
</evidence>
<dbReference type="GO" id="GO:0005634">
    <property type="term" value="C:nucleus"/>
    <property type="evidence" value="ECO:0007669"/>
    <property type="project" value="UniProtKB-SubCell"/>
</dbReference>
<dbReference type="Gene3D" id="2.40.50.140">
    <property type="entry name" value="Nucleic acid-binding proteins"/>
    <property type="match status" value="2"/>
</dbReference>
<feature type="region of interest" description="Disordered" evidence="8">
    <location>
        <begin position="794"/>
        <end position="813"/>
    </location>
</feature>
<dbReference type="InterPro" id="IPR012340">
    <property type="entry name" value="NA-bd_OB-fold"/>
</dbReference>
<dbReference type="Pfam" id="PF16686">
    <property type="entry name" value="POT1PC"/>
    <property type="match status" value="1"/>
</dbReference>
<dbReference type="Proteomes" id="UP000245884">
    <property type="component" value="Unassembled WGS sequence"/>
</dbReference>
<dbReference type="PANTHER" id="PTHR48125:SF10">
    <property type="entry name" value="OS12G0136300 PROTEIN"/>
    <property type="match status" value="1"/>
</dbReference>
<evidence type="ECO:0000256" key="1">
    <source>
        <dbReference type="ARBA" id="ARBA00004123"/>
    </source>
</evidence>
<accession>A0A316UMH1</accession>
<feature type="compositionally biased region" description="Low complexity" evidence="8">
    <location>
        <begin position="1"/>
        <end position="31"/>
    </location>
</feature>
<sequence length="1311" mass="141479">MAPPSSSSPSSSGGSSRRRSAGSSSSSSSSSTPRFLTPKDEDRLGKLVTSKAAFASKIQQGRGAMVCLFLELKDVNGGEKPYESMDIEAHPLLPSRQRASIDNERVKLTFDGTIVSDFRDFLYEHSTTLDAATPIRCLVSGYGARVTAKNKTIMYDRDELVVKLWTPAVEVKPVKGRKAALASESQPQSQSQASQGEGEHLWFDRYRREELQDTQADPVDPPLSEPVQSTQAINPLVEDQHSHATDSAAIAPATAPQTHTQTQTQESQASSPPRWNSSPPRWNSSPSHGADENALGPLLSLASSSSHEGPSQDQPAKDDVPAPASSDQPAGPSSDEASAPTPVSQPAPPAPPAQPTTSTQPDVANLATQTAAASIAAHSPSKTAEDDVILVPSATPSSPPKSNGEDWFNTPQKKERAFAPRSASAHDDDSNAPDEAALLAEAEASQSQAGPSAQAFQPRAPTLGSWPVASRPASRRITPSSLTSITLLDDCRLDSKRTYKFLGVIHTCQSPRRTNGYNKNLSMHVVLVDKSGYLKTMFFSSGPEEIDEFAQGVTVLIEPVSLQEWPGAKNPRQGKAEQGVWRAAFMPAPQPEEPLDSGAVRGTLRPRDEEYERMLALRNWYHFERGNVESLRKYPTAWLRPLKTISELRGRAENGGPEFYDLLAQVVEVYEPGGPNQPATVYVTDYTYSEKVRSIYDMHLGYEESEYMPRAVKSKTKVGGGWVMGVALFSKQQHALFGISKGQFILFSGLRSRWHDEYGLSAAVGSDTDSSLKLREGADQPGMDVLLARKKEWEEKREREIKDREEREGEMEEVWEEVHGSGAMNQMPSVSIGKKEKDEVGVGGDGAEMHAAMDAQTQNGTQQEEEASHDNSLGGEYQMVEKPVGEAENGVAEHSVQSEAPREQVALEQQRADEAVQGQEQQHGEADTTMATGETDPAAVQDIPRITGGGLPASKEPNSNGGDDLDGEDSAMSNAEKGEGDQSPPQPGPETEDRAHQQQEGSHQQAVDEQQASQQPVEEQPANPPAAPIDDATDQYMAPIEDVPVEQSIASVEEAALPTNGHTNGVNAASATVVIDRTAFASVSTASSSVDADQIPSMTVAQIGELFPAAQPEFHDFKVYAMIKGAKLLDVKPREAKEWIRGGKKGKQIMMALLLAEQGEGEELGMSINPHRCLPVLLSGDAACQFFGVDARRLSEDIDYESVALAIVKKKLEGLATVQPASTVINGSNGAPHANLVNGDRHTGNTESDDDDEQAAWRRMHQLPLHDWGLSIWKGKKSGKVQVSVWGCEVKVAGSGREGEGEGEPEEAREV</sequence>
<feature type="region of interest" description="Disordered" evidence="8">
    <location>
        <begin position="254"/>
        <end position="409"/>
    </location>
</feature>
<evidence type="ECO:0000256" key="7">
    <source>
        <dbReference type="ARBA" id="ARBA00023242"/>
    </source>
</evidence>
<name>A0A316UMH1_9BASI</name>
<keyword evidence="11" id="KW-1185">Reference proteome</keyword>
<organism evidence="10 11">
    <name type="scientific">Jaminaea rosea</name>
    <dbReference type="NCBI Taxonomy" id="1569628"/>
    <lineage>
        <taxon>Eukaryota</taxon>
        <taxon>Fungi</taxon>
        <taxon>Dikarya</taxon>
        <taxon>Basidiomycota</taxon>
        <taxon>Ustilaginomycotina</taxon>
        <taxon>Exobasidiomycetes</taxon>
        <taxon>Microstromatales</taxon>
        <taxon>Microstromatales incertae sedis</taxon>
        <taxon>Jaminaea</taxon>
    </lineage>
</organism>
<evidence type="ECO:0000256" key="5">
    <source>
        <dbReference type="ARBA" id="ARBA00022895"/>
    </source>
</evidence>
<reference evidence="10 11" key="1">
    <citation type="journal article" date="2018" name="Mol. Biol. Evol.">
        <title>Broad Genomic Sampling Reveals a Smut Pathogenic Ancestry of the Fungal Clade Ustilaginomycotina.</title>
        <authorList>
            <person name="Kijpornyongpan T."/>
            <person name="Mondo S.J."/>
            <person name="Barry K."/>
            <person name="Sandor L."/>
            <person name="Lee J."/>
            <person name="Lipzen A."/>
            <person name="Pangilinan J."/>
            <person name="LaButti K."/>
            <person name="Hainaut M."/>
            <person name="Henrissat B."/>
            <person name="Grigoriev I.V."/>
            <person name="Spatafora J.W."/>
            <person name="Aime M.C."/>
        </authorList>
    </citation>
    <scope>NUCLEOTIDE SEQUENCE [LARGE SCALE GENOMIC DNA]</scope>
    <source>
        <strain evidence="10 11">MCA 5214</strain>
    </source>
</reference>
<keyword evidence="5" id="KW-0779">Telomere</keyword>
<proteinExistence type="inferred from homology"/>
<evidence type="ECO:0000259" key="9">
    <source>
        <dbReference type="Pfam" id="PF16686"/>
    </source>
</evidence>
<evidence type="ECO:0000256" key="2">
    <source>
        <dbReference type="ARBA" id="ARBA00004574"/>
    </source>
</evidence>
<feature type="domain" description="Protection of telomeres protein 1 ssDNA-binding" evidence="9">
    <location>
        <begin position="658"/>
        <end position="795"/>
    </location>
</feature>
<dbReference type="GeneID" id="37030699"/>
<feature type="region of interest" description="Disordered" evidence="8">
    <location>
        <begin position="882"/>
        <end position="1032"/>
    </location>
</feature>
<evidence type="ECO:0000256" key="4">
    <source>
        <dbReference type="ARBA" id="ARBA00022454"/>
    </source>
</evidence>
<feature type="compositionally biased region" description="Pro residues" evidence="8">
    <location>
        <begin position="343"/>
        <end position="354"/>
    </location>
</feature>
<dbReference type="STRING" id="1569628.A0A316UMH1"/>
<feature type="region of interest" description="Disordered" evidence="8">
    <location>
        <begin position="1226"/>
        <end position="1253"/>
    </location>
</feature>
<feature type="compositionally biased region" description="Basic and acidic residues" evidence="8">
    <location>
        <begin position="794"/>
        <end position="807"/>
    </location>
</feature>
<dbReference type="InterPro" id="IPR032042">
    <property type="entry name" value="POT1PC"/>
</dbReference>
<evidence type="ECO:0000313" key="10">
    <source>
        <dbReference type="EMBL" id="PWN26154.1"/>
    </source>
</evidence>
<gene>
    <name evidence="10" type="ORF">BDZ90DRAFT_275347</name>
</gene>
<keyword evidence="4" id="KW-0158">Chromosome</keyword>
<protein>
    <recommendedName>
        <fullName evidence="9">Protection of telomeres protein 1 ssDNA-binding domain-containing protein</fullName>
    </recommendedName>
</protein>
<dbReference type="SUPFAM" id="SSF50249">
    <property type="entry name" value="Nucleic acid-binding proteins"/>
    <property type="match status" value="1"/>
</dbReference>
<dbReference type="EMBL" id="KZ819672">
    <property type="protein sequence ID" value="PWN26154.1"/>
    <property type="molecule type" value="Genomic_DNA"/>
</dbReference>
<dbReference type="PANTHER" id="PTHR48125">
    <property type="entry name" value="LP07818P1"/>
    <property type="match status" value="1"/>
</dbReference>